<dbReference type="GO" id="GO:0019185">
    <property type="term" value="C:snRNA-activating protein complex"/>
    <property type="evidence" value="ECO:0007669"/>
    <property type="project" value="TreeGrafter"/>
</dbReference>
<organism evidence="7 8">
    <name type="scientific">Blepharisma stoltei</name>
    <dbReference type="NCBI Taxonomy" id="1481888"/>
    <lineage>
        <taxon>Eukaryota</taxon>
        <taxon>Sar</taxon>
        <taxon>Alveolata</taxon>
        <taxon>Ciliophora</taxon>
        <taxon>Postciliodesmatophora</taxon>
        <taxon>Heterotrichea</taxon>
        <taxon>Heterotrichida</taxon>
        <taxon>Blepharismidae</taxon>
        <taxon>Blepharisma</taxon>
    </lineage>
</organism>
<evidence type="ECO:0000256" key="4">
    <source>
        <dbReference type="ARBA" id="ARBA00023125"/>
    </source>
</evidence>
<gene>
    <name evidence="7" type="ORF">BSTOLATCC_MIC59469</name>
</gene>
<keyword evidence="5" id="KW-0804">Transcription</keyword>
<dbReference type="GO" id="GO:0042795">
    <property type="term" value="P:snRNA transcription by RNA polymerase II"/>
    <property type="evidence" value="ECO:0007669"/>
    <property type="project" value="TreeGrafter"/>
</dbReference>
<dbReference type="PANTHER" id="PTHR13421:SF16">
    <property type="entry name" value="SNRNA-ACTIVATING PROTEIN COMPLEX SUBUNIT 3"/>
    <property type="match status" value="1"/>
</dbReference>
<dbReference type="PANTHER" id="PTHR13421">
    <property type="entry name" value="SNRNA-ACTIVATING PROTEIN COMPLEX SUBUNIT 3"/>
    <property type="match status" value="1"/>
</dbReference>
<dbReference type="GO" id="GO:0001046">
    <property type="term" value="F:core promoter sequence-specific DNA binding"/>
    <property type="evidence" value="ECO:0007669"/>
    <property type="project" value="TreeGrafter"/>
</dbReference>
<dbReference type="GO" id="GO:0005634">
    <property type="term" value="C:nucleus"/>
    <property type="evidence" value="ECO:0007669"/>
    <property type="project" value="UniProtKB-SubCell"/>
</dbReference>
<evidence type="ECO:0000256" key="6">
    <source>
        <dbReference type="ARBA" id="ARBA00023242"/>
    </source>
</evidence>
<evidence type="ECO:0000256" key="3">
    <source>
        <dbReference type="ARBA" id="ARBA00023015"/>
    </source>
</evidence>
<comment type="similarity">
    <text evidence="2">Belongs to the SNAPC3/SRD2 family.</text>
</comment>
<comment type="subcellular location">
    <subcellularLocation>
        <location evidence="1">Nucleus</location>
    </subcellularLocation>
</comment>
<keyword evidence="8" id="KW-1185">Reference proteome</keyword>
<evidence type="ECO:0000256" key="1">
    <source>
        <dbReference type="ARBA" id="ARBA00004123"/>
    </source>
</evidence>
<reference evidence="7" key="1">
    <citation type="submission" date="2021-09" db="EMBL/GenBank/DDBJ databases">
        <authorList>
            <consortium name="AG Swart"/>
            <person name="Singh M."/>
            <person name="Singh A."/>
            <person name="Seah K."/>
            <person name="Emmerich C."/>
        </authorList>
    </citation>
    <scope>NUCLEOTIDE SEQUENCE</scope>
    <source>
        <strain evidence="7">ATCC30299</strain>
    </source>
</reference>
<sequence length="151" mass="18004">MTLQALKDCIYCLSDFITFNTNNGQATFTIEGKNMYLNTKLEDLTVAIGKPYTYKHRLQCHHFMIFNDVKLISQEDPQYRSAYPYQKFCSKTKRQICEICQNFHAKFVCVNDIMLDKSICYMCETCFRDLHYSENGERLYQDFEVYPYIHD</sequence>
<dbReference type="GO" id="GO:0003681">
    <property type="term" value="F:bent DNA binding"/>
    <property type="evidence" value="ECO:0007669"/>
    <property type="project" value="TreeGrafter"/>
</dbReference>
<evidence type="ECO:0000313" key="7">
    <source>
        <dbReference type="EMBL" id="CAG9333652.1"/>
    </source>
</evidence>
<dbReference type="InterPro" id="IPR022042">
    <property type="entry name" value="snRNA-activating_su3"/>
</dbReference>
<proteinExistence type="inferred from homology"/>
<dbReference type="AlphaFoldDB" id="A0AAU9K5Z8"/>
<keyword evidence="4" id="KW-0238">DNA-binding</keyword>
<evidence type="ECO:0000256" key="5">
    <source>
        <dbReference type="ARBA" id="ARBA00023163"/>
    </source>
</evidence>
<dbReference type="Pfam" id="PF12251">
    <property type="entry name" value="SNAPC3"/>
    <property type="match status" value="1"/>
</dbReference>
<dbReference type="Proteomes" id="UP001162131">
    <property type="component" value="Unassembled WGS sequence"/>
</dbReference>
<accession>A0AAU9K5Z8</accession>
<comment type="caution">
    <text evidence="7">The sequence shown here is derived from an EMBL/GenBank/DDBJ whole genome shotgun (WGS) entry which is preliminary data.</text>
</comment>
<evidence type="ECO:0000256" key="2">
    <source>
        <dbReference type="ARBA" id="ARBA00010410"/>
    </source>
</evidence>
<evidence type="ECO:0000313" key="8">
    <source>
        <dbReference type="Proteomes" id="UP001162131"/>
    </source>
</evidence>
<keyword evidence="6" id="KW-0539">Nucleus</keyword>
<protein>
    <submittedName>
        <fullName evidence="7">Uncharacterized protein</fullName>
    </submittedName>
</protein>
<dbReference type="GO" id="GO:0042796">
    <property type="term" value="P:snRNA transcription by RNA polymerase III"/>
    <property type="evidence" value="ECO:0007669"/>
    <property type="project" value="TreeGrafter"/>
</dbReference>
<dbReference type="EMBL" id="CAJZBQ010000057">
    <property type="protein sequence ID" value="CAG9333652.1"/>
    <property type="molecule type" value="Genomic_DNA"/>
</dbReference>
<dbReference type="GO" id="GO:0001006">
    <property type="term" value="F:RNA polymerase III type 3 promoter sequence-specific DNA binding"/>
    <property type="evidence" value="ECO:0007669"/>
    <property type="project" value="TreeGrafter"/>
</dbReference>
<keyword evidence="3" id="KW-0805">Transcription regulation</keyword>
<name>A0AAU9K5Z8_9CILI</name>
<dbReference type="GO" id="GO:0000978">
    <property type="term" value="F:RNA polymerase II cis-regulatory region sequence-specific DNA binding"/>
    <property type="evidence" value="ECO:0007669"/>
    <property type="project" value="TreeGrafter"/>
</dbReference>